<gene>
    <name evidence="3" type="ORF">E6C51_12170</name>
</gene>
<accession>A0A4S3ZVD3</accession>
<dbReference type="PANTHER" id="PTHR43081:SF1">
    <property type="entry name" value="ADENYLATE CYCLASE, TERMINAL-DIFFERENTIATION SPECIFIC"/>
    <property type="match status" value="1"/>
</dbReference>
<feature type="domain" description="Guanylate cyclase" evidence="2">
    <location>
        <begin position="492"/>
        <end position="620"/>
    </location>
</feature>
<dbReference type="SMART" id="SM00044">
    <property type="entry name" value="CYCc"/>
    <property type="match status" value="1"/>
</dbReference>
<evidence type="ECO:0000256" key="1">
    <source>
        <dbReference type="SAM" id="Phobius"/>
    </source>
</evidence>
<keyword evidence="1" id="KW-1133">Transmembrane helix</keyword>
<dbReference type="CDD" id="cd07302">
    <property type="entry name" value="CHD"/>
    <property type="match status" value="1"/>
</dbReference>
<dbReference type="InterPro" id="IPR007890">
    <property type="entry name" value="CHASE2"/>
</dbReference>
<evidence type="ECO:0000259" key="2">
    <source>
        <dbReference type="PROSITE" id="PS50125"/>
    </source>
</evidence>
<organism evidence="3 4">
    <name type="scientific">Allorhizobium terrae</name>
    <dbReference type="NCBI Taxonomy" id="1848972"/>
    <lineage>
        <taxon>Bacteria</taxon>
        <taxon>Pseudomonadati</taxon>
        <taxon>Pseudomonadota</taxon>
        <taxon>Alphaproteobacteria</taxon>
        <taxon>Hyphomicrobiales</taxon>
        <taxon>Rhizobiaceae</taxon>
        <taxon>Rhizobium/Agrobacterium group</taxon>
        <taxon>Allorhizobium</taxon>
    </lineage>
</organism>
<dbReference type="PANTHER" id="PTHR43081">
    <property type="entry name" value="ADENYLATE CYCLASE, TERMINAL-DIFFERENTIATION SPECIFIC-RELATED"/>
    <property type="match status" value="1"/>
</dbReference>
<dbReference type="SUPFAM" id="SSF55073">
    <property type="entry name" value="Nucleotide cyclase"/>
    <property type="match status" value="1"/>
</dbReference>
<keyword evidence="1" id="KW-0812">Transmembrane</keyword>
<dbReference type="SMART" id="SM01080">
    <property type="entry name" value="CHASE2"/>
    <property type="match status" value="1"/>
</dbReference>
<name>A0A4S3ZVD3_9HYPH</name>
<dbReference type="EMBL" id="SSOA01000005">
    <property type="protein sequence ID" value="THF49691.1"/>
    <property type="molecule type" value="Genomic_DNA"/>
</dbReference>
<dbReference type="Pfam" id="PF00211">
    <property type="entry name" value="Guanylate_cyc"/>
    <property type="match status" value="1"/>
</dbReference>
<evidence type="ECO:0000313" key="3">
    <source>
        <dbReference type="EMBL" id="THF49691.1"/>
    </source>
</evidence>
<dbReference type="GO" id="GO:0035556">
    <property type="term" value="P:intracellular signal transduction"/>
    <property type="evidence" value="ECO:0007669"/>
    <property type="project" value="InterPro"/>
</dbReference>
<dbReference type="PROSITE" id="PS50125">
    <property type="entry name" value="GUANYLATE_CYCLASE_2"/>
    <property type="match status" value="1"/>
</dbReference>
<proteinExistence type="predicted"/>
<evidence type="ECO:0000313" key="4">
    <source>
        <dbReference type="Proteomes" id="UP000310754"/>
    </source>
</evidence>
<keyword evidence="4" id="KW-1185">Reference proteome</keyword>
<sequence>MAKLGAAAMSVPTQKARRLSVPTQTAIVGAVTLLLCLGVLRLWPHATDILRTPIFDGYQRLHPRPNTDPPVAIVDIDEASIAALGQWPWSRQVLANMVERLHALDAAAIGFDIVFSEPDRLSLSRAVEALRKEGVSVALPIDPDRLDSDAALARALSTANVSVGLALTDEAGQSPLPAKAAFSFGGSDPRLYLPQFSSAVGNLTILHTAAAGAGFFSFPASRDNVIRTMPLFSTAGGTLFPALSIETLRLAQGASGFILRSNDASGEKGASHPGLVEMRVGGFTVPTMPDGRLRIYYSGLENMTVISAADLLSNRLTPSQTQAISGRIILIGTSAIGLRDIVATPLAAAVPGVNVHAEIIDQIVAGVFLQEPDWAAGLALLAGFVAGSLLIFVTCRCGAGVSTLAFLLLSSTLAALSWLAFVQAHILIDPVGAVATLLVIFLVLVPLRLALANREKQFVKNAFGRYLAPSLVERLAKEPHALQLGGETRPLTVLFSDIRGFTTLSEGMDPQTLTGLINNVLTPLTDVLLAREATIDKYIGDAIMAFWNAPLDIDGHEEKACRAALDMTKALNDLNHSRSEPIRIGIGLNSGPACVGNLGSVQRFSYSALGDSVNLASRIESLTKFYGVTIAVSEFTREAVPHFAFLEIDFVRVKGRTTPVRLHALLGDETMAKSAAFSSLETQHQTMMSLYYKGEFIAAQQALSALRTQCPAEISGLYDLYCERLTVLIADPVGDEWDGVYTARSK</sequence>
<comment type="caution">
    <text evidence="3">The sequence shown here is derived from an EMBL/GenBank/DDBJ whole genome shotgun (WGS) entry which is preliminary data.</text>
</comment>
<feature type="transmembrane region" description="Helical" evidence="1">
    <location>
        <begin position="374"/>
        <end position="393"/>
    </location>
</feature>
<feature type="transmembrane region" description="Helical" evidence="1">
    <location>
        <begin position="432"/>
        <end position="451"/>
    </location>
</feature>
<dbReference type="InterPro" id="IPR050697">
    <property type="entry name" value="Adenylyl/Guanylyl_Cyclase_3/4"/>
</dbReference>
<dbReference type="AlphaFoldDB" id="A0A4S3ZVD3"/>
<dbReference type="RefSeq" id="WP_190236139.1">
    <property type="nucleotide sequence ID" value="NZ_SSOA01000005.1"/>
</dbReference>
<dbReference type="Proteomes" id="UP000310754">
    <property type="component" value="Unassembled WGS sequence"/>
</dbReference>
<feature type="transmembrane region" description="Helical" evidence="1">
    <location>
        <begin position="405"/>
        <end position="426"/>
    </location>
</feature>
<dbReference type="Gene3D" id="3.30.70.1230">
    <property type="entry name" value="Nucleotide cyclase"/>
    <property type="match status" value="1"/>
</dbReference>
<dbReference type="GO" id="GO:0006171">
    <property type="term" value="P:cAMP biosynthetic process"/>
    <property type="evidence" value="ECO:0007669"/>
    <property type="project" value="TreeGrafter"/>
</dbReference>
<dbReference type="InterPro" id="IPR001054">
    <property type="entry name" value="A/G_cyclase"/>
</dbReference>
<dbReference type="Pfam" id="PF05226">
    <property type="entry name" value="CHASE2"/>
    <property type="match status" value="1"/>
</dbReference>
<keyword evidence="1" id="KW-0472">Membrane</keyword>
<feature type="transmembrane region" description="Helical" evidence="1">
    <location>
        <begin position="21"/>
        <end position="43"/>
    </location>
</feature>
<reference evidence="3 4" key="1">
    <citation type="submission" date="2019-04" db="EMBL/GenBank/DDBJ databases">
        <title>Rhizobium terrae sp. nov., isolated from a paddy soil.</title>
        <authorList>
            <person name="Lin S.-Y."/>
            <person name="Hameed A."/>
            <person name="Huang H.-I."/>
            <person name="Young C.-C."/>
        </authorList>
    </citation>
    <scope>NUCLEOTIDE SEQUENCE [LARGE SCALE GENOMIC DNA]</scope>
    <source>
        <strain evidence="3 4">CC-HIH110</strain>
    </source>
</reference>
<protein>
    <submittedName>
        <fullName evidence="3">Adenylate/guanylate cyclase domain-containing protein</fullName>
    </submittedName>
</protein>
<dbReference type="InterPro" id="IPR029787">
    <property type="entry name" value="Nucleotide_cyclase"/>
</dbReference>
<dbReference type="GO" id="GO:0004016">
    <property type="term" value="F:adenylate cyclase activity"/>
    <property type="evidence" value="ECO:0007669"/>
    <property type="project" value="UniProtKB-ARBA"/>
</dbReference>